<dbReference type="EMBL" id="JAYGIL010000022">
    <property type="protein sequence ID" value="MEA5404564.1"/>
    <property type="molecule type" value="Genomic_DNA"/>
</dbReference>
<name>A0ABU5S7V9_9BACT</name>
<organism evidence="4 5">
    <name type="scientific">Arcicella gelida</name>
    <dbReference type="NCBI Taxonomy" id="2984195"/>
    <lineage>
        <taxon>Bacteria</taxon>
        <taxon>Pseudomonadati</taxon>
        <taxon>Bacteroidota</taxon>
        <taxon>Cytophagia</taxon>
        <taxon>Cytophagales</taxon>
        <taxon>Flectobacillaceae</taxon>
        <taxon>Arcicella</taxon>
    </lineage>
</organism>
<dbReference type="GO" id="GO:0016829">
    <property type="term" value="F:lyase activity"/>
    <property type="evidence" value="ECO:0007669"/>
    <property type="project" value="UniProtKB-KW"/>
</dbReference>
<feature type="domain" description="Alginate lyase" evidence="3">
    <location>
        <begin position="71"/>
        <end position="348"/>
    </location>
</feature>
<evidence type="ECO:0000313" key="4">
    <source>
        <dbReference type="EMBL" id="MEA5404564.1"/>
    </source>
</evidence>
<dbReference type="InterPro" id="IPR008397">
    <property type="entry name" value="Alginate_lyase_dom"/>
</dbReference>
<keyword evidence="1" id="KW-0732">Signal</keyword>
<accession>A0ABU5S7V9</accession>
<dbReference type="Pfam" id="PF05426">
    <property type="entry name" value="Alginate_lyase"/>
    <property type="match status" value="1"/>
</dbReference>
<evidence type="ECO:0000259" key="3">
    <source>
        <dbReference type="Pfam" id="PF05426"/>
    </source>
</evidence>
<keyword evidence="2 4" id="KW-0456">Lyase</keyword>
<sequence>MLKILLFPFCLLYSNNLYSPIPRDSIQLFFTNFKEISNTKKLAKVDDIIRKNIDILTHEADNLFEKPLYSISSKKTMPPSGDFHDYLSMAYYWWPDSSKSDGLPYIRKDGQRNPESLKIEDSRNLNIMISMVWKLSWAYFFTENEKYASKVAQILRFWFLNPSTRMNPNLNYAQFIPGIVEGRGSGIIDFHRLPFIIESIGLISCSKFLTSQDKIGLKNWFENYLDWLQNSKNGAKESKAKNNHGSYYNTQLAICALFTGNTHVADRTFQKSFDLISYQIDSEGKQPEELKRTLSFMYSSFNLQAWLLLANMAQTRGVDLWHYHSNDGRSLAKAISYLVPFATGTKKWEYNQIKPINTEGLFGLFVVASKKFNDNKYRNAALMIEGKEDVISKLIFR</sequence>
<dbReference type="SUPFAM" id="SSF48230">
    <property type="entry name" value="Chondroitin AC/alginate lyase"/>
    <property type="match status" value="1"/>
</dbReference>
<reference evidence="4 5" key="1">
    <citation type="submission" date="2023-12" db="EMBL/GenBank/DDBJ databases">
        <title>Novel species of the genus Arcicella isolated from rivers.</title>
        <authorList>
            <person name="Lu H."/>
        </authorList>
    </citation>
    <scope>NUCLEOTIDE SEQUENCE [LARGE SCALE GENOMIC DNA]</scope>
    <source>
        <strain evidence="4 5">DC2W</strain>
    </source>
</reference>
<protein>
    <submittedName>
        <fullName evidence="4">Alginate lyase family protein</fullName>
    </submittedName>
</protein>
<evidence type="ECO:0000256" key="1">
    <source>
        <dbReference type="ARBA" id="ARBA00022729"/>
    </source>
</evidence>
<evidence type="ECO:0000313" key="5">
    <source>
        <dbReference type="Proteomes" id="UP001303899"/>
    </source>
</evidence>
<dbReference type="InterPro" id="IPR008929">
    <property type="entry name" value="Chondroitin_lyas"/>
</dbReference>
<dbReference type="Gene3D" id="1.50.10.100">
    <property type="entry name" value="Chondroitin AC/alginate lyase"/>
    <property type="match status" value="1"/>
</dbReference>
<keyword evidence="5" id="KW-1185">Reference proteome</keyword>
<proteinExistence type="predicted"/>
<comment type="caution">
    <text evidence="4">The sequence shown here is derived from an EMBL/GenBank/DDBJ whole genome shotgun (WGS) entry which is preliminary data.</text>
</comment>
<evidence type="ECO:0000256" key="2">
    <source>
        <dbReference type="ARBA" id="ARBA00023239"/>
    </source>
</evidence>
<gene>
    <name evidence="4" type="ORF">VB776_16650</name>
</gene>
<dbReference type="Proteomes" id="UP001303899">
    <property type="component" value="Unassembled WGS sequence"/>
</dbReference>
<dbReference type="RefSeq" id="WP_323697981.1">
    <property type="nucleotide sequence ID" value="NZ_JAYGIL010000022.1"/>
</dbReference>